<dbReference type="InterPro" id="IPR038717">
    <property type="entry name" value="Tc1-like_DDE_dom"/>
</dbReference>
<evidence type="ECO:0000259" key="1">
    <source>
        <dbReference type="Pfam" id="PF13358"/>
    </source>
</evidence>
<dbReference type="InterPro" id="IPR036397">
    <property type="entry name" value="RNaseH_sf"/>
</dbReference>
<dbReference type="AlphaFoldDB" id="A0A4Y2I8D8"/>
<evidence type="ECO:0000313" key="3">
    <source>
        <dbReference type="Proteomes" id="UP000499080"/>
    </source>
</evidence>
<reference evidence="2 3" key="1">
    <citation type="journal article" date="2019" name="Sci. Rep.">
        <title>Orb-weaving spider Araneus ventricosus genome elucidates the spidroin gene catalogue.</title>
        <authorList>
            <person name="Kono N."/>
            <person name="Nakamura H."/>
            <person name="Ohtoshi R."/>
            <person name="Moran D.A.P."/>
            <person name="Shinohara A."/>
            <person name="Yoshida Y."/>
            <person name="Fujiwara M."/>
            <person name="Mori M."/>
            <person name="Tomita M."/>
            <person name="Arakawa K."/>
        </authorList>
    </citation>
    <scope>NUCLEOTIDE SEQUENCE [LARGE SCALE GENOMIC DNA]</scope>
</reference>
<dbReference type="OrthoDB" id="4843387at2759"/>
<keyword evidence="3" id="KW-1185">Reference proteome</keyword>
<sequence>MDQWVTVLFTDESRFSLNTDSRRTFIWREPGTLYLPSNVREIDHYGEGGLMVWAGIMLDGRTPLHVFERGTVTGVRYRDEILEPYVRLFRGAVGPEFILMDDNARPHRALLVDEFLESEDIRRMDWPGRSPDLNPIEHVWDALGRAIATHNPPSENHPGNENSVAERVGPIATGNDKLPYFKYEVTLQGLYICKRGTIPPINPFFCLFCNRCFITSDSNECYARSCACITIDEWLFALYCINVCTYQISLKSVQ</sequence>
<organism evidence="2 3">
    <name type="scientific">Araneus ventricosus</name>
    <name type="common">Orbweaver spider</name>
    <name type="synonym">Epeira ventricosa</name>
    <dbReference type="NCBI Taxonomy" id="182803"/>
    <lineage>
        <taxon>Eukaryota</taxon>
        <taxon>Metazoa</taxon>
        <taxon>Ecdysozoa</taxon>
        <taxon>Arthropoda</taxon>
        <taxon>Chelicerata</taxon>
        <taxon>Arachnida</taxon>
        <taxon>Araneae</taxon>
        <taxon>Araneomorphae</taxon>
        <taxon>Entelegynae</taxon>
        <taxon>Araneoidea</taxon>
        <taxon>Araneidae</taxon>
        <taxon>Araneus</taxon>
    </lineage>
</organism>
<dbReference type="GO" id="GO:0003676">
    <property type="term" value="F:nucleic acid binding"/>
    <property type="evidence" value="ECO:0007669"/>
    <property type="project" value="InterPro"/>
</dbReference>
<dbReference type="Gene3D" id="3.30.420.10">
    <property type="entry name" value="Ribonuclease H-like superfamily/Ribonuclease H"/>
    <property type="match status" value="1"/>
</dbReference>
<dbReference type="EMBL" id="BGPR01002466">
    <property type="protein sequence ID" value="GBM73938.1"/>
    <property type="molecule type" value="Genomic_DNA"/>
</dbReference>
<comment type="caution">
    <text evidence="2">The sequence shown here is derived from an EMBL/GenBank/DDBJ whole genome shotgun (WGS) entry which is preliminary data.</text>
</comment>
<dbReference type="Proteomes" id="UP000499080">
    <property type="component" value="Unassembled WGS sequence"/>
</dbReference>
<gene>
    <name evidence="2" type="ORF">AVEN_133571_1</name>
</gene>
<proteinExistence type="predicted"/>
<feature type="domain" description="Tc1-like transposase DDE" evidence="1">
    <location>
        <begin position="7"/>
        <end position="149"/>
    </location>
</feature>
<protein>
    <recommendedName>
        <fullName evidence="1">Tc1-like transposase DDE domain-containing protein</fullName>
    </recommendedName>
</protein>
<evidence type="ECO:0000313" key="2">
    <source>
        <dbReference type="EMBL" id="GBM73938.1"/>
    </source>
</evidence>
<dbReference type="Pfam" id="PF13358">
    <property type="entry name" value="DDE_3"/>
    <property type="match status" value="1"/>
</dbReference>
<accession>A0A4Y2I8D8</accession>
<name>A0A4Y2I8D8_ARAVE</name>